<proteinExistence type="predicted"/>
<gene>
    <name evidence="2" type="ORF">GCM10010280_06820</name>
</gene>
<evidence type="ECO:0000313" key="3">
    <source>
        <dbReference type="Proteomes" id="UP000656732"/>
    </source>
</evidence>
<dbReference type="SUPFAM" id="SSF63825">
    <property type="entry name" value="YWTD domain"/>
    <property type="match status" value="1"/>
</dbReference>
<dbReference type="Proteomes" id="UP000656732">
    <property type="component" value="Unassembled WGS sequence"/>
</dbReference>
<organism evidence="2 3">
    <name type="scientific">Streptomyces pilosus</name>
    <dbReference type="NCBI Taxonomy" id="28893"/>
    <lineage>
        <taxon>Bacteria</taxon>
        <taxon>Bacillati</taxon>
        <taxon>Actinomycetota</taxon>
        <taxon>Actinomycetes</taxon>
        <taxon>Kitasatosporales</taxon>
        <taxon>Streptomycetaceae</taxon>
        <taxon>Streptomyces</taxon>
    </lineage>
</organism>
<dbReference type="InterPro" id="IPR019546">
    <property type="entry name" value="TAT_signal_bac_arc"/>
</dbReference>
<dbReference type="PANTHER" id="PTHR35399:SF4">
    <property type="entry name" value="MEMBRANE PROTEIN"/>
    <property type="match status" value="1"/>
</dbReference>
<dbReference type="Pfam" id="PF05787">
    <property type="entry name" value="PhoX"/>
    <property type="match status" value="1"/>
</dbReference>
<dbReference type="PROSITE" id="PS51318">
    <property type="entry name" value="TAT"/>
    <property type="match status" value="1"/>
</dbReference>
<dbReference type="EMBL" id="BMTU01000001">
    <property type="protein sequence ID" value="GGQ63204.1"/>
    <property type="molecule type" value="Genomic_DNA"/>
</dbReference>
<dbReference type="NCBIfam" id="TIGR01409">
    <property type="entry name" value="TAT_signal_seq"/>
    <property type="match status" value="1"/>
</dbReference>
<dbReference type="PANTHER" id="PTHR35399">
    <property type="entry name" value="SLR8030 PROTEIN"/>
    <property type="match status" value="1"/>
</dbReference>
<accession>A0A918BG35</accession>
<name>A0A918BG35_9ACTN</name>
<reference evidence="2" key="1">
    <citation type="journal article" date="2014" name="Int. J. Syst. Evol. Microbiol.">
        <title>Complete genome sequence of Corynebacterium casei LMG S-19264T (=DSM 44701T), isolated from a smear-ripened cheese.</title>
        <authorList>
            <consortium name="US DOE Joint Genome Institute (JGI-PGF)"/>
            <person name="Walter F."/>
            <person name="Albersmeier A."/>
            <person name="Kalinowski J."/>
            <person name="Ruckert C."/>
        </authorList>
    </citation>
    <scope>NUCLEOTIDE SEQUENCE</scope>
    <source>
        <strain evidence="2">JCM 4403</strain>
    </source>
</reference>
<dbReference type="AlphaFoldDB" id="A0A918BG35"/>
<dbReference type="InterPro" id="IPR008557">
    <property type="entry name" value="PhoX"/>
</dbReference>
<feature type="region of interest" description="Disordered" evidence="1">
    <location>
        <begin position="1"/>
        <end position="21"/>
    </location>
</feature>
<dbReference type="InterPro" id="IPR006311">
    <property type="entry name" value="TAT_signal"/>
</dbReference>
<keyword evidence="3" id="KW-1185">Reference proteome</keyword>
<reference evidence="2" key="2">
    <citation type="submission" date="2020-09" db="EMBL/GenBank/DDBJ databases">
        <authorList>
            <person name="Sun Q."/>
            <person name="Ohkuma M."/>
        </authorList>
    </citation>
    <scope>NUCLEOTIDE SEQUENCE</scope>
    <source>
        <strain evidence="2">JCM 4403</strain>
    </source>
</reference>
<protein>
    <recommendedName>
        <fullName evidence="4">DUF839 domain-containing protein</fullName>
    </recommendedName>
</protein>
<dbReference type="Gene3D" id="2.130.10.10">
    <property type="entry name" value="YVTN repeat-like/Quinoprotein amine dehydrogenase"/>
    <property type="match status" value="1"/>
</dbReference>
<sequence>MPLGSLLARPPPPAGGGTVTAPLGATVERRSFLRATAVGGTAAALGGTLWRGAAHAAPAQPGTGPYGPLGAADAQGIALPAGFTSRVVARSGRTVTGTSYTWHNAPDGGACYADGPGWIYVSNSEINPSGGASALKFSATGAITGAYRILSGTRQNCAGGKTPWNTWLSCEEVDRGYVFETDPWGAKAAVRRDAMGRFKHEAAAADPVRGVIYLTEDVSDGCFYRFRPGTWGDLSSGTLEVLIGGSGTSGPVSWARVPDPSGATATRNQVSGAKRFNGGEGCHYADGTCWFTTKGDNRVWQYDASAQTIELAYDDSLVTGGSAPLTGVDNVTGSSSGDLFVAEDGGTMEICVITPDDVVAPFLRVSGQSASEITGPAFSPDGTRLYFSSQRGTSGSSSGGITYEVKGPFRT</sequence>
<feature type="region of interest" description="Disordered" evidence="1">
    <location>
        <begin position="389"/>
        <end position="411"/>
    </location>
</feature>
<comment type="caution">
    <text evidence="2">The sequence shown here is derived from an EMBL/GenBank/DDBJ whole genome shotgun (WGS) entry which is preliminary data.</text>
</comment>
<dbReference type="InterPro" id="IPR015943">
    <property type="entry name" value="WD40/YVTN_repeat-like_dom_sf"/>
</dbReference>
<feature type="compositionally biased region" description="Low complexity" evidence="1">
    <location>
        <begin position="389"/>
        <end position="400"/>
    </location>
</feature>
<evidence type="ECO:0008006" key="4">
    <source>
        <dbReference type="Google" id="ProtNLM"/>
    </source>
</evidence>
<evidence type="ECO:0000256" key="1">
    <source>
        <dbReference type="SAM" id="MobiDB-lite"/>
    </source>
</evidence>
<evidence type="ECO:0000313" key="2">
    <source>
        <dbReference type="EMBL" id="GGQ63204.1"/>
    </source>
</evidence>